<keyword evidence="2" id="KW-1003">Cell membrane</keyword>
<dbReference type="InterPro" id="IPR050833">
    <property type="entry name" value="Poly_Biosynth_Transport"/>
</dbReference>
<dbReference type="PANTHER" id="PTHR30250">
    <property type="entry name" value="PST FAMILY PREDICTED COLANIC ACID TRANSPORTER"/>
    <property type="match status" value="1"/>
</dbReference>
<feature type="transmembrane region" description="Helical" evidence="6">
    <location>
        <begin position="87"/>
        <end position="109"/>
    </location>
</feature>
<comment type="caution">
    <text evidence="7">The sequence shown here is derived from an EMBL/GenBank/DDBJ whole genome shotgun (WGS) entry which is preliminary data.</text>
</comment>
<evidence type="ECO:0000256" key="2">
    <source>
        <dbReference type="ARBA" id="ARBA00022475"/>
    </source>
</evidence>
<dbReference type="RefSeq" id="WP_007004908.1">
    <property type="nucleotide sequence ID" value="NZ_GG770780.1"/>
</dbReference>
<keyword evidence="3 6" id="KW-0812">Transmembrane</keyword>
<dbReference type="InterPro" id="IPR002797">
    <property type="entry name" value="Polysacc_synth"/>
</dbReference>
<dbReference type="OrthoDB" id="7267641at2"/>
<comment type="subcellular location">
    <subcellularLocation>
        <location evidence="1">Cell membrane</location>
        <topology evidence="1">Multi-pass membrane protein</topology>
    </subcellularLocation>
</comment>
<dbReference type="AlphaFoldDB" id="D5RKS4"/>
<reference evidence="7 8" key="1">
    <citation type="submission" date="2010-04" db="EMBL/GenBank/DDBJ databases">
        <authorList>
            <person name="Qin X."/>
            <person name="Bachman B."/>
            <person name="Battles P."/>
            <person name="Bell A."/>
            <person name="Bess C."/>
            <person name="Bickham C."/>
            <person name="Chaboub L."/>
            <person name="Chen D."/>
            <person name="Coyle M."/>
            <person name="Deiros D.R."/>
            <person name="Dinh H."/>
            <person name="Forbes L."/>
            <person name="Fowler G."/>
            <person name="Francisco L."/>
            <person name="Fu Q."/>
            <person name="Gubbala S."/>
            <person name="Hale W."/>
            <person name="Han Y."/>
            <person name="Hemphill L."/>
            <person name="Highlander S.K."/>
            <person name="Hirani K."/>
            <person name="Hogues M."/>
            <person name="Jackson L."/>
            <person name="Jakkamsetti A."/>
            <person name="Javaid M."/>
            <person name="Jiang H."/>
            <person name="Korchina V."/>
            <person name="Kovar C."/>
            <person name="Lara F."/>
            <person name="Lee S."/>
            <person name="Mata R."/>
            <person name="Mathew T."/>
            <person name="Moen C."/>
            <person name="Morales K."/>
            <person name="Munidasa M."/>
            <person name="Nazareth L."/>
            <person name="Ngo R."/>
            <person name="Nguyen L."/>
            <person name="Okwuonu G."/>
            <person name="Ongeri F."/>
            <person name="Patil S."/>
            <person name="Petrosino J."/>
            <person name="Pham C."/>
            <person name="Pham P."/>
            <person name="Pu L.-L."/>
            <person name="Puazo M."/>
            <person name="Raj R."/>
            <person name="Reid J."/>
            <person name="Rouhana J."/>
            <person name="Saada N."/>
            <person name="Shang Y."/>
            <person name="Simmons D."/>
            <person name="Thornton R."/>
            <person name="Warren J."/>
            <person name="Weissenberger G."/>
            <person name="Zhang J."/>
            <person name="Zhang L."/>
            <person name="Zhou C."/>
            <person name="Zhu D."/>
            <person name="Muzny D."/>
            <person name="Worley K."/>
            <person name="Gibbs R."/>
        </authorList>
    </citation>
    <scope>NUCLEOTIDE SEQUENCE [LARGE SCALE GENOMIC DNA]</scope>
    <source>
        <strain evidence="7 8">ATCC 49957</strain>
    </source>
</reference>
<dbReference type="HOGENOM" id="CLU_642255_0_0_5"/>
<evidence type="ECO:0000256" key="1">
    <source>
        <dbReference type="ARBA" id="ARBA00004651"/>
    </source>
</evidence>
<keyword evidence="8" id="KW-1185">Reference proteome</keyword>
<feature type="transmembrane region" description="Helical" evidence="6">
    <location>
        <begin position="48"/>
        <end position="67"/>
    </location>
</feature>
<evidence type="ECO:0000256" key="4">
    <source>
        <dbReference type="ARBA" id="ARBA00022989"/>
    </source>
</evidence>
<accession>D5RKS4</accession>
<feature type="transmembrane region" description="Helical" evidence="6">
    <location>
        <begin position="187"/>
        <end position="207"/>
    </location>
</feature>
<dbReference type="Proteomes" id="UP000005324">
    <property type="component" value="Unassembled WGS sequence"/>
</dbReference>
<name>D5RKS4_9PROT</name>
<keyword evidence="4 6" id="KW-1133">Transmembrane helix</keyword>
<evidence type="ECO:0000256" key="5">
    <source>
        <dbReference type="ARBA" id="ARBA00023136"/>
    </source>
</evidence>
<feature type="transmembrane region" description="Helical" evidence="6">
    <location>
        <begin position="154"/>
        <end position="175"/>
    </location>
</feature>
<evidence type="ECO:0000313" key="8">
    <source>
        <dbReference type="Proteomes" id="UP000005324"/>
    </source>
</evidence>
<dbReference type="GO" id="GO:0005886">
    <property type="term" value="C:plasma membrane"/>
    <property type="evidence" value="ECO:0007669"/>
    <property type="project" value="UniProtKB-SubCell"/>
</dbReference>
<feature type="transmembrane region" description="Helical" evidence="6">
    <location>
        <begin position="301"/>
        <end position="328"/>
    </location>
</feature>
<feature type="transmembrane region" description="Helical" evidence="6">
    <location>
        <begin position="115"/>
        <end position="133"/>
    </location>
</feature>
<dbReference type="Pfam" id="PF01943">
    <property type="entry name" value="Polysacc_synt"/>
    <property type="match status" value="1"/>
</dbReference>
<protein>
    <submittedName>
        <fullName evidence="7">Polysaccharide biosynthesis protein</fullName>
    </submittedName>
</protein>
<feature type="transmembrane region" description="Helical" evidence="6">
    <location>
        <begin position="364"/>
        <end position="386"/>
    </location>
</feature>
<evidence type="ECO:0000256" key="6">
    <source>
        <dbReference type="SAM" id="Phobius"/>
    </source>
</evidence>
<feature type="transmembrane region" description="Helical" evidence="6">
    <location>
        <begin position="20"/>
        <end position="42"/>
    </location>
</feature>
<dbReference type="PANTHER" id="PTHR30250:SF11">
    <property type="entry name" value="O-ANTIGEN TRANSPORTER-RELATED"/>
    <property type="match status" value="1"/>
</dbReference>
<organism evidence="7 8">
    <name type="scientific">Pseudoroseomonas cervicalis ATCC 49957</name>
    <dbReference type="NCBI Taxonomy" id="525371"/>
    <lineage>
        <taxon>Bacteria</taxon>
        <taxon>Pseudomonadati</taxon>
        <taxon>Pseudomonadota</taxon>
        <taxon>Alphaproteobacteria</taxon>
        <taxon>Acetobacterales</taxon>
        <taxon>Roseomonadaceae</taxon>
        <taxon>Roseomonas</taxon>
    </lineage>
</organism>
<keyword evidence="5 6" id="KW-0472">Membrane</keyword>
<dbReference type="EMBL" id="ADVL01000278">
    <property type="protein sequence ID" value="EFH12104.1"/>
    <property type="molecule type" value="Genomic_DNA"/>
</dbReference>
<gene>
    <name evidence="7" type="primary">wzx</name>
    <name evidence="7" type="ORF">HMPREF0731_1684</name>
</gene>
<proteinExistence type="predicted"/>
<sequence length="422" mass="43859">MIAKLKKLLPEKALALDMGVLFSGFTLQLLTQIGWLVLALRVLGPGGYGLFASLTAVTIALSSLVGLGSDQLLIRHAAGDRAALPRWTGHALLAATLTGLPLGLLLLALLPLFEIGAIGLWPLAAVLAADLLFGRYANLCTMIYIATGQAGRQSLATVLIGAMRLAAIALAWAAHAALGSGLSLGEWAFWYLGASALAALCCLALVVRDHGWPVFAWIHGSWREGLSFAAEGTLQASAADLDKPIVLELAGPHAAGLYAAAFRIIGTLYLPIRALGYALYGRLFRMAAGDRAGYGLRLLPVGLGLGLAAALGVLLFADLLPWIFGAAYAELPPLLRLICLTPAAYAAFYIGADVLSATARQDQRLAVVALSLGLTLVLCWIAVPIGGIEAAALARLAVMALTAALVWLLALRRPPSSSGPAA</sequence>
<evidence type="ECO:0000313" key="7">
    <source>
        <dbReference type="EMBL" id="EFH12104.1"/>
    </source>
</evidence>
<feature type="transmembrane region" description="Helical" evidence="6">
    <location>
        <begin position="392"/>
        <end position="411"/>
    </location>
</feature>
<evidence type="ECO:0000256" key="3">
    <source>
        <dbReference type="ARBA" id="ARBA00022692"/>
    </source>
</evidence>
<feature type="transmembrane region" description="Helical" evidence="6">
    <location>
        <begin position="334"/>
        <end position="352"/>
    </location>
</feature>